<dbReference type="RefSeq" id="WP_184066617.1">
    <property type="nucleotide sequence ID" value="NZ_JACHNZ010000011.1"/>
</dbReference>
<feature type="domain" description="DUF7064" evidence="1">
    <location>
        <begin position="180"/>
        <end position="299"/>
    </location>
</feature>
<evidence type="ECO:0000313" key="3">
    <source>
        <dbReference type="EMBL" id="MBB4631612.1"/>
    </source>
</evidence>
<dbReference type="InterPro" id="IPR055493">
    <property type="entry name" value="DUF7065"/>
</dbReference>
<gene>
    <name evidence="3" type="ORF">GGQ98_001224</name>
</gene>
<accession>A0A7W7F6I5</accession>
<dbReference type="Proteomes" id="UP000566324">
    <property type="component" value="Unassembled WGS sequence"/>
</dbReference>
<sequence>MTAKLFRPNTAIDPVNDGRHTLPDRPLMRESIPYCVVMPKEKIALFTYTWVNKDSVAGAAFGVWGPGVGAEAITGYLRDRPVPRDMNFDAWQIEGFSMRQDLAFQAAEVRWEGPEASVDFRFEAFHPPYAYSTHAGGCPPYAADDRIEQSGRITGTLRIGDRVIDIRTMGHRDHSWGTRDWGALHFYRWLQSQAGDDMSVHFWEFYALGERQLRGYVCKDGLMAEITTLDLQWQGDAQFNHTAFQADITDEARRHTRVDAKVFGVYPLIPDPDFVLNEGAAEIMIDGVPGSGWLEFGWPRPYLEHVRRVGIYR</sequence>
<dbReference type="Pfam" id="PF23212">
    <property type="entry name" value="DUF7064"/>
    <property type="match status" value="1"/>
</dbReference>
<dbReference type="EMBL" id="JACHNZ010000011">
    <property type="protein sequence ID" value="MBB4631612.1"/>
    <property type="molecule type" value="Genomic_DNA"/>
</dbReference>
<dbReference type="InterPro" id="IPR055492">
    <property type="entry name" value="DUF7064"/>
</dbReference>
<protein>
    <submittedName>
        <fullName evidence="3">Uncharacterized protein</fullName>
    </submittedName>
</protein>
<reference evidence="3 4" key="1">
    <citation type="submission" date="2020-08" db="EMBL/GenBank/DDBJ databases">
        <title>Genomic Encyclopedia of Type Strains, Phase IV (KMG-IV): sequencing the most valuable type-strain genomes for metagenomic binning, comparative biology and taxonomic classification.</title>
        <authorList>
            <person name="Goeker M."/>
        </authorList>
    </citation>
    <scope>NUCLEOTIDE SEQUENCE [LARGE SCALE GENOMIC DNA]</scope>
    <source>
        <strain evidence="3 4">DSM 17328</strain>
    </source>
</reference>
<keyword evidence="4" id="KW-1185">Reference proteome</keyword>
<name>A0A7W7F6I5_9SPHN</name>
<proteinExistence type="predicted"/>
<comment type="caution">
    <text evidence="3">The sequence shown here is derived from an EMBL/GenBank/DDBJ whole genome shotgun (WGS) entry which is preliminary data.</text>
</comment>
<feature type="domain" description="DUF7065" evidence="2">
    <location>
        <begin position="99"/>
        <end position="179"/>
    </location>
</feature>
<evidence type="ECO:0000313" key="4">
    <source>
        <dbReference type="Proteomes" id="UP000566324"/>
    </source>
</evidence>
<evidence type="ECO:0000259" key="1">
    <source>
        <dbReference type="Pfam" id="PF23212"/>
    </source>
</evidence>
<evidence type="ECO:0000259" key="2">
    <source>
        <dbReference type="Pfam" id="PF23213"/>
    </source>
</evidence>
<dbReference type="AlphaFoldDB" id="A0A7W7F6I5"/>
<dbReference type="Pfam" id="PF23213">
    <property type="entry name" value="DUF7065"/>
    <property type="match status" value="1"/>
</dbReference>
<dbReference type="SUPFAM" id="SSF159245">
    <property type="entry name" value="AttH-like"/>
    <property type="match status" value="1"/>
</dbReference>
<organism evidence="3 4">
    <name type="scientific">Sphingosinicella soli</name>
    <dbReference type="NCBI Taxonomy" id="333708"/>
    <lineage>
        <taxon>Bacteria</taxon>
        <taxon>Pseudomonadati</taxon>
        <taxon>Pseudomonadota</taxon>
        <taxon>Alphaproteobacteria</taxon>
        <taxon>Sphingomonadales</taxon>
        <taxon>Sphingosinicellaceae</taxon>
        <taxon>Sphingosinicella</taxon>
    </lineage>
</organism>